<comment type="caution">
    <text evidence="5">The sequence shown here is derived from an EMBL/GenBank/DDBJ whole genome shotgun (WGS) entry which is preliminary data.</text>
</comment>
<dbReference type="InterPro" id="IPR050708">
    <property type="entry name" value="T6SS_VgrG/RHS"/>
</dbReference>
<feature type="domain" description="Dystroglycan-type cadherin-like" evidence="4">
    <location>
        <begin position="480"/>
        <end position="572"/>
    </location>
</feature>
<dbReference type="InterPro" id="IPR003587">
    <property type="entry name" value="Hint_dom_N"/>
</dbReference>
<dbReference type="SUPFAM" id="SSF101898">
    <property type="entry name" value="NHL repeat"/>
    <property type="match status" value="1"/>
</dbReference>
<dbReference type="GO" id="GO:0016020">
    <property type="term" value="C:membrane"/>
    <property type="evidence" value="ECO:0007669"/>
    <property type="project" value="InterPro"/>
</dbReference>
<evidence type="ECO:0000259" key="4">
    <source>
        <dbReference type="SMART" id="SM00736"/>
    </source>
</evidence>
<dbReference type="InterPro" id="IPR013783">
    <property type="entry name" value="Ig-like_fold"/>
</dbReference>
<keyword evidence="6" id="KW-1185">Reference proteome</keyword>
<dbReference type="GO" id="GO:0005509">
    <property type="term" value="F:calcium ion binding"/>
    <property type="evidence" value="ECO:0007669"/>
    <property type="project" value="InterPro"/>
</dbReference>
<dbReference type="InterPro" id="IPR036465">
    <property type="entry name" value="vWFA_dom_sf"/>
</dbReference>
<dbReference type="InterPro" id="IPR056823">
    <property type="entry name" value="TEN-like_YD-shell"/>
</dbReference>
<protein>
    <submittedName>
        <fullName evidence="5">Putative Ig domain-containing protein</fullName>
    </submittedName>
</protein>
<feature type="domain" description="Hint" evidence="3">
    <location>
        <begin position="2702"/>
        <end position="2797"/>
    </location>
</feature>
<feature type="domain" description="PKD/Chitinase" evidence="2">
    <location>
        <begin position="1034"/>
        <end position="1129"/>
    </location>
</feature>
<dbReference type="Gene3D" id="2.170.16.10">
    <property type="entry name" value="Hedgehog/Intein (Hint) domain"/>
    <property type="match status" value="1"/>
</dbReference>
<dbReference type="SUPFAM" id="SSF53300">
    <property type="entry name" value="vWA-like"/>
    <property type="match status" value="1"/>
</dbReference>
<dbReference type="NCBIfam" id="TIGR01643">
    <property type="entry name" value="YD_repeat_2x"/>
    <property type="match status" value="10"/>
</dbReference>
<dbReference type="PANTHER" id="PTHR32305:SF15">
    <property type="entry name" value="PROTEIN RHSA-RELATED"/>
    <property type="match status" value="1"/>
</dbReference>
<gene>
    <name evidence="5" type="ORF">IQ249_15135</name>
</gene>
<feature type="domain" description="PKD/Chitinase" evidence="2">
    <location>
        <begin position="665"/>
        <end position="748"/>
    </location>
</feature>
<dbReference type="SUPFAM" id="SSF49313">
    <property type="entry name" value="Cadherin-like"/>
    <property type="match status" value="7"/>
</dbReference>
<dbReference type="PANTHER" id="PTHR32305">
    <property type="match status" value="1"/>
</dbReference>
<dbReference type="GO" id="GO:0016539">
    <property type="term" value="P:intein-mediated protein splicing"/>
    <property type="evidence" value="ECO:0007669"/>
    <property type="project" value="InterPro"/>
</dbReference>
<dbReference type="InterPro" id="IPR022385">
    <property type="entry name" value="Rhs_assc_core"/>
</dbReference>
<accession>A0A8J7DXW9</accession>
<dbReference type="NCBIfam" id="TIGR03696">
    <property type="entry name" value="Rhs_assc_core"/>
    <property type="match status" value="1"/>
</dbReference>
<feature type="domain" description="PKD/Chitinase" evidence="2">
    <location>
        <begin position="842"/>
        <end position="929"/>
    </location>
</feature>
<evidence type="ECO:0000259" key="2">
    <source>
        <dbReference type="SMART" id="SM00089"/>
    </source>
</evidence>
<dbReference type="Gene3D" id="2.180.10.10">
    <property type="entry name" value="RHS repeat-associated core"/>
    <property type="match status" value="5"/>
</dbReference>
<feature type="domain" description="Dystroglycan-type cadherin-like" evidence="4">
    <location>
        <begin position="574"/>
        <end position="663"/>
    </location>
</feature>
<sequence>MKNIADQTLLPIPPEIGASCRIVGESQTPTLDYYTTPLADLDNNGIPDVREYLAGLTPNYIGLQYNTDLNYALNELKTFTQVLSAESTPNIIFLSDGYDKGFDPVQAAADAQELRDLGANLTAFGIGPYSTLETLSAIDPDVRQLLDVRELTDILGGWDSRYAIEPLVEGATVYLDTNNNGQLDEGEPWQVTRENRSDSLASVAPFHYHFENLVPDPNTDYTLRFILPDGYTSTAPSSGSHTVQVTDGETVPRLFGWHDGSGETQNGNPTFLTEAPTASLNAGERFTYNALATDPDADLVSYELALAPAGMSVDPETGMVVWTPTAAQVEAEYARLQETRDRLEAAGRGDFAPETVTFNVFLVARDSQGGQALQTFTVELLEPNRIPSFTSTLPNGVNPQLGKAFAYQATALDADGDTLTYELVDAPTGATIDPNTGLLTWTPQSLGETTLTLKVSDGNGGEALQTLDLEVLEPQANRPPTIASTPRTRSQVGTTYAYRLDAVDPDGELLTYTLLDAPAGATLDGEGRLFWNPDAAQMGDHPITVEVRDPSGATATQTWTLTISDRDINSAPEIVSTPTPNTHLDRLYRYDLEGIDPDGDPILWALLDGPEGAVIDPETGRLSWQPTPEQLGEQTFLVRAMDARGAYTVQEFTLEVSGANIPPLIASVPPTEAGIDGAYRYNVVATDSEQEALTYRLNRRPEGMTINAQTGEIQWTPEATGRYEVEVEVQDASGGTATQTWTIEVGTTAPNLPPTITSTPVYVARTAQPYSYQVIATDPEGTTPSYELLNATDLPAGIAIDSSGQLTWDNPQTGTYTVVVGANDGNSGAAQAFTLTVRENAAPSITSTPPNTAAPGRTYRYDVQAADPNGDDLSYRIENAPDGMEIDEFGRISWNVPQDATGNYTAEVIVTDTFGAETTQLLDITAFADTEAPALLLQPVGNVFVVDGGGYQVDISTQSTVSIRAVATDNIAVDSVQFLIDGTAVATDANGVATVPVGAVGTTLSAIAIATDTAGNTTQETLNLDFIDLSVTTDLVVNLDLSGLNGEVTEPVEIRGTVADNNGNPVSYKLEAQPVGGGEWVTVFEGTEPVTDGVLGTFDPTLLPNDTYTLRLTATDSTGASSFVEEQVDVTGELKLGNFQLSFTDLEVPVSGIPITVTRTYDSLYANQEDNFGYGWRLEFRDTNLKTSLPPQTPEEKILGEYPAFKDGSKVYITLPGGKRTSFTFQAKLHPEVEEVLNMGAPWPESAWFYQPQFVADDGSGMTLSVEIDSLLRDQTTGEYRSPNGLPYNPQHPFFGGAYTLTTKEGIEYEIDATSGDLNTITDLNGNTLTYSEGGIVSSAGKEVKFERDAQGRISAVIDPAGERIEYEYDANGDLIAVIDREENRTEYFYEESTRPHYLTRIEDPLGRNGIRTEYDETTGRLARLLDVNGEAVELTYDLDNSVQTVRDVYGNPTTYVYDSRGNVLTEVGPEGWRIDRTYDDNNNLLTETDADGVTTQYTYDERQNLLTIQDESGSITRMTYNGRNQVTSIVSPTGLKTTAKYDSRGNLVESIDTNGLRTTYTYNPQGQLLTQTAPDGQVTTYDYDTQGNIKRTIDSRGNEVGFDYNPNGNIEVATTTFNLNGQTHTLAMEYDYDKEGRIIASRTSQGNSQSTIYDALGRVKSMTDVFGNVTSYNYDLQQTAGQNNDTTVTRIDEITLPDNTPNISSDNPKVIQKYDAANNLIAEISPTGLETRYVYDDLNRLTEVVLPDLTPNDWADNPRNKTEYSDGGRIKSQTDILGNKTQYLYNDIGQITQVINAFNQPTTYTYTKGGQIETVTDHRNRKTRYIYDNNARVQEIIFFDDSRFKLTYDELGRLKTETNELNQTTTYEYDAYGQVKAVINALNERTEFEYNQRHNLIRVTDALGQSTHFKYDEYGQKVETTFHNGDTVSMAYDQFSRLTSTTDENLNPTKYTYDNLSQLVQIEQVKQLAANGQLEETLTQYTYDNLFRLKQIEDANQNVTSFEYDAFNRPTETVLPLGQRNRTDYNSFGQVTAATDFNGDTINYTYDSYGRLENKTFTDPRISPVSYTYDPVTLGLSTVTDSRGVMQYTYDNYDRLETITTPDQKTVGYGYDLLNNLTSLTTPANAITYGYDPLNRLDTVKEGNRILADYDYNAVGNLSQTQLANGSVESRLYDTRNRLTQLTTRNVTGTIFNDFKYTLDGVGNRTKVEEYGGRTVDYTYDALNRLTQENMVGGATGNRTIDYTYDLVGNRLTRNDSASGLATYTYDDNNRLQQLTQGSQTTAFGYDDNGSITQRSDGSQTITYDWINDGENRLVGVTNSTAAGTSQTQFVYDALGNRVATVADGVQTNYLTTSVGSLPEVLMEYDANDQITANYTHGLGLVSATRNGREGFYHTDGLGSTRAITDNVGLVTDRYTYDAFGVLLDQTGTFGNSFQFAGEQRDSSTGLDYLRARYYDPTLGRFISKDPFSGFLSDPMSQHDYQYAHANPVRFTDPTGYSSTIGDVMATLNVIASLSTIGSVGVGAGYITGGVLSGASSDEILQMFGDWGAGFANGVSGGYLTDVYESYSGNKVEPTHGALWGAGTVTGIGVSFLLGMKLPSVAATAVGPLKWVATAGVGADLGFDIYGALKATKNLYESYQDNGRFEIRDSWNLLSYVPLAGMIGGIKRGIGAARKVKGSTPGPDDVLATQSTRTVAAGGGPKCFVAGTKVLTTEGMKNIEDIRVGDWVIADDPTTPGGIEKRQVLDTFVREATELYDLYVDGEVISTTGEHPFWTPDKGWVEAKDLVVGDLLQTDEETFVDVDRIEKREGKFEVYNFKVEGFPTYFVSELGILVHNADYFAERALLGSRKHGLNWTEGPARAKKEGIPQGQFRSKEDIDFAVDKARGLGKGNQDIFDLPANNSSIVHMPDGTTVPATKVFVKVYPSGKVHAYPLN</sequence>
<dbReference type="InterPro" id="IPR036116">
    <property type="entry name" value="FN3_sf"/>
</dbReference>
<dbReference type="PROSITE" id="PS50817">
    <property type="entry name" value="INTEIN_N_TER"/>
    <property type="match status" value="1"/>
</dbReference>
<dbReference type="InterPro" id="IPR036844">
    <property type="entry name" value="Hint_dom_sf"/>
</dbReference>
<feature type="domain" description="PKD/Chitinase" evidence="2">
    <location>
        <begin position="386"/>
        <end position="474"/>
    </location>
</feature>
<dbReference type="Pfam" id="PF25023">
    <property type="entry name" value="TEN_YD-shell"/>
    <property type="match status" value="4"/>
</dbReference>
<dbReference type="SUPFAM" id="SSF117074">
    <property type="entry name" value="Hypothetical protein PA1324"/>
    <property type="match status" value="1"/>
</dbReference>
<dbReference type="InterPro" id="IPR015919">
    <property type="entry name" value="Cadherin-like_sf"/>
</dbReference>
<evidence type="ECO:0000313" key="6">
    <source>
        <dbReference type="Proteomes" id="UP000654482"/>
    </source>
</evidence>
<evidence type="ECO:0000313" key="5">
    <source>
        <dbReference type="EMBL" id="MBE9117233.1"/>
    </source>
</evidence>
<dbReference type="Pfam" id="PF05345">
    <property type="entry name" value="He_PIG"/>
    <property type="match status" value="6"/>
</dbReference>
<dbReference type="SUPFAM" id="SSF51294">
    <property type="entry name" value="Hedgehog/intein (Hint) domain"/>
    <property type="match status" value="1"/>
</dbReference>
<evidence type="ECO:0000256" key="1">
    <source>
        <dbReference type="ARBA" id="ARBA00022737"/>
    </source>
</evidence>
<dbReference type="CDD" id="cd00081">
    <property type="entry name" value="Hint"/>
    <property type="match status" value="1"/>
</dbReference>
<dbReference type="Pfam" id="PF05593">
    <property type="entry name" value="RHS_repeat"/>
    <property type="match status" value="5"/>
</dbReference>
<dbReference type="InterPro" id="IPR006644">
    <property type="entry name" value="Cadg"/>
</dbReference>
<organism evidence="5 6">
    <name type="scientific">Lusitaniella coriacea LEGE 07157</name>
    <dbReference type="NCBI Taxonomy" id="945747"/>
    <lineage>
        <taxon>Bacteria</taxon>
        <taxon>Bacillati</taxon>
        <taxon>Cyanobacteriota</taxon>
        <taxon>Cyanophyceae</taxon>
        <taxon>Spirulinales</taxon>
        <taxon>Lusitaniellaceae</taxon>
        <taxon>Lusitaniella</taxon>
    </lineage>
</organism>
<dbReference type="Gene3D" id="2.60.40.10">
    <property type="entry name" value="Immunoglobulins"/>
    <property type="match status" value="8"/>
</dbReference>
<dbReference type="SUPFAM" id="SSF49265">
    <property type="entry name" value="Fibronectin type III"/>
    <property type="match status" value="1"/>
</dbReference>
<dbReference type="InterPro" id="IPR006141">
    <property type="entry name" value="Intein_N"/>
</dbReference>
<dbReference type="SMART" id="SM00306">
    <property type="entry name" value="HintN"/>
    <property type="match status" value="1"/>
</dbReference>
<dbReference type="InterPro" id="IPR006530">
    <property type="entry name" value="YD"/>
</dbReference>
<evidence type="ECO:0000259" key="3">
    <source>
        <dbReference type="SMART" id="SM00306"/>
    </source>
</evidence>
<dbReference type="Gene3D" id="3.40.50.410">
    <property type="entry name" value="von Willebrand factor, type A domain"/>
    <property type="match status" value="1"/>
</dbReference>
<dbReference type="SMART" id="SM00089">
    <property type="entry name" value="PKD"/>
    <property type="match status" value="4"/>
</dbReference>
<dbReference type="Pfam" id="PF07591">
    <property type="entry name" value="PT-HINT"/>
    <property type="match status" value="1"/>
</dbReference>
<dbReference type="Proteomes" id="UP000654482">
    <property type="component" value="Unassembled WGS sequence"/>
</dbReference>
<keyword evidence="1" id="KW-0677">Repeat</keyword>
<reference evidence="5" key="1">
    <citation type="submission" date="2020-10" db="EMBL/GenBank/DDBJ databases">
        <authorList>
            <person name="Castelo-Branco R."/>
            <person name="Eusebio N."/>
            <person name="Adriana R."/>
            <person name="Vieira A."/>
            <person name="Brugerolle De Fraissinette N."/>
            <person name="Rezende De Castro R."/>
            <person name="Schneider M.P."/>
            <person name="Vasconcelos V."/>
            <person name="Leao P.N."/>
        </authorList>
    </citation>
    <scope>NUCLEOTIDE SEQUENCE</scope>
    <source>
        <strain evidence="5">LEGE 07157</strain>
    </source>
</reference>
<dbReference type="InterPro" id="IPR031325">
    <property type="entry name" value="RHS_repeat"/>
</dbReference>
<dbReference type="InterPro" id="IPR022409">
    <property type="entry name" value="PKD/Chitinase_dom"/>
</dbReference>
<feature type="domain" description="Dystroglycan-type cadherin-like" evidence="4">
    <location>
        <begin position="392"/>
        <end position="478"/>
    </location>
</feature>
<name>A0A8J7DXW9_9CYAN</name>
<dbReference type="EMBL" id="JADEWZ010000022">
    <property type="protein sequence ID" value="MBE9117233.1"/>
    <property type="molecule type" value="Genomic_DNA"/>
</dbReference>
<proteinExistence type="predicted"/>
<dbReference type="SMART" id="SM00736">
    <property type="entry name" value="CADG"/>
    <property type="match status" value="3"/>
</dbReference>